<dbReference type="Proteomes" id="UP000198867">
    <property type="component" value="Unassembled WGS sequence"/>
</dbReference>
<evidence type="ECO:0000313" key="2">
    <source>
        <dbReference type="EMBL" id="SFN53610.1"/>
    </source>
</evidence>
<dbReference type="Gene3D" id="3.10.310.70">
    <property type="match status" value="1"/>
</dbReference>
<dbReference type="PANTHER" id="PTHR22642:SF2">
    <property type="entry name" value="PROTEIN LONG AFTER FAR-RED 3"/>
    <property type="match status" value="1"/>
</dbReference>
<dbReference type="SUPFAM" id="SSF51556">
    <property type="entry name" value="Metallo-dependent hydrolases"/>
    <property type="match status" value="1"/>
</dbReference>
<reference evidence="3" key="1">
    <citation type="submission" date="2016-10" db="EMBL/GenBank/DDBJ databases">
        <authorList>
            <person name="Varghese N."/>
            <person name="Submissions S."/>
        </authorList>
    </citation>
    <scope>NUCLEOTIDE SEQUENCE [LARGE SCALE GENOMIC DNA]</scope>
    <source>
        <strain evidence="3">CGMCC 1.11101</strain>
    </source>
</reference>
<dbReference type="STRING" id="995034.SAMN05216219_1065"/>
<dbReference type="Gene3D" id="3.20.20.140">
    <property type="entry name" value="Metal-dependent hydrolases"/>
    <property type="match status" value="1"/>
</dbReference>
<proteinExistence type="predicted"/>
<dbReference type="OrthoDB" id="3238066at2"/>
<feature type="domain" description="Amidohydrolase 3" evidence="1">
    <location>
        <begin position="60"/>
        <end position="502"/>
    </location>
</feature>
<dbReference type="GO" id="GO:0016810">
    <property type="term" value="F:hydrolase activity, acting on carbon-nitrogen (but not peptide) bonds"/>
    <property type="evidence" value="ECO:0007669"/>
    <property type="project" value="InterPro"/>
</dbReference>
<dbReference type="EMBL" id="FOVM01000002">
    <property type="protein sequence ID" value="SFN53610.1"/>
    <property type="molecule type" value="Genomic_DNA"/>
</dbReference>
<name>A0A1I4ZUC6_9MICO</name>
<evidence type="ECO:0000259" key="1">
    <source>
        <dbReference type="Pfam" id="PF07969"/>
    </source>
</evidence>
<dbReference type="Gene3D" id="2.30.40.10">
    <property type="entry name" value="Urease, subunit C, domain 1"/>
    <property type="match status" value="1"/>
</dbReference>
<dbReference type="AlphaFoldDB" id="A0A1I4ZUC6"/>
<gene>
    <name evidence="2" type="ORF">SAMN05216219_1065</name>
</gene>
<dbReference type="InterPro" id="IPR013108">
    <property type="entry name" value="Amidohydro_3"/>
</dbReference>
<accession>A0A1I4ZUC6</accession>
<organism evidence="2 3">
    <name type="scientific">Mycetocola miduiensis</name>
    <dbReference type="NCBI Taxonomy" id="995034"/>
    <lineage>
        <taxon>Bacteria</taxon>
        <taxon>Bacillati</taxon>
        <taxon>Actinomycetota</taxon>
        <taxon>Actinomycetes</taxon>
        <taxon>Micrococcales</taxon>
        <taxon>Microbacteriaceae</taxon>
        <taxon>Mycetocola</taxon>
    </lineage>
</organism>
<sequence>MTEFRLRAARPGSGIRRTLTDVRLAGGDGRPVDVMLEDGTVAEFRPAGTGPAEGEETRGDGRWLLPGLWDSHVHFTQWAQTSRRFDLAGTSTAAEVLATVDAHTAPNPDTSAGSDEPAVGFGFRDALWPYAADLAAFDRASHGRAVILIAGDLHCVWLNSAALRQHGHAGHATGILREEDAFAVHRSIESAPERVVDGWVRDAADAAAARGVVGIVDFEMAWNLESWTRRIAAGTLALRARFGIYPQDLDRAIAERLQSGQILPHTHGLLEVGSFKVITDGSLNTRTAYCVEPYPGVADPNPHGILNVPPGELIDLMSRARNAGLDSAIHAIGDQANTHVLDAFAATGSRGSVEHAQLLSSRDIVRFAELGVTASVQPEHAMDDRDVADRYWAGRTDRAFSLRSILDAGGRLALGSDAPVAPLDPWQAISAAVGRSRDGRAPWHPEQSVTVAEAIAASTRTGSPTIRAGQVADLVLVDRDPYTACPEELRRMPVAATILGGRDTFNAL</sequence>
<dbReference type="InterPro" id="IPR032466">
    <property type="entry name" value="Metal_Hydrolase"/>
</dbReference>
<dbReference type="CDD" id="cd01300">
    <property type="entry name" value="YtcJ_like"/>
    <property type="match status" value="1"/>
</dbReference>
<evidence type="ECO:0000313" key="3">
    <source>
        <dbReference type="Proteomes" id="UP000198867"/>
    </source>
</evidence>
<dbReference type="RefSeq" id="WP_090709471.1">
    <property type="nucleotide sequence ID" value="NZ_FOVM01000002.1"/>
</dbReference>
<dbReference type="Pfam" id="PF07969">
    <property type="entry name" value="Amidohydro_3"/>
    <property type="match status" value="1"/>
</dbReference>
<dbReference type="PANTHER" id="PTHR22642">
    <property type="entry name" value="IMIDAZOLONEPROPIONASE"/>
    <property type="match status" value="1"/>
</dbReference>
<keyword evidence="3" id="KW-1185">Reference proteome</keyword>
<dbReference type="InterPro" id="IPR011059">
    <property type="entry name" value="Metal-dep_hydrolase_composite"/>
</dbReference>
<protein>
    <recommendedName>
        <fullName evidence="1">Amidohydrolase 3 domain-containing protein</fullName>
    </recommendedName>
</protein>
<dbReference type="InterPro" id="IPR033932">
    <property type="entry name" value="YtcJ-like"/>
</dbReference>
<dbReference type="SUPFAM" id="SSF51338">
    <property type="entry name" value="Composite domain of metallo-dependent hydrolases"/>
    <property type="match status" value="1"/>
</dbReference>